<evidence type="ECO:0000259" key="13">
    <source>
        <dbReference type="Pfam" id="PF02882"/>
    </source>
</evidence>
<dbReference type="InterPro" id="IPR046346">
    <property type="entry name" value="Aminoacid_DH-like_N_sf"/>
</dbReference>
<dbReference type="CDD" id="cd01080">
    <property type="entry name" value="NAD_bind_m-THF_DH_Cyclohyd"/>
    <property type="match status" value="1"/>
</dbReference>
<evidence type="ECO:0000256" key="7">
    <source>
        <dbReference type="ARBA" id="ARBA00023002"/>
    </source>
</evidence>
<keyword evidence="4 11" id="KW-0658">Purine biosynthesis</keyword>
<dbReference type="PANTHER" id="PTHR48099:SF5">
    <property type="entry name" value="C-1-TETRAHYDROFOLATE SYNTHASE, CYTOPLASMIC"/>
    <property type="match status" value="1"/>
</dbReference>
<dbReference type="Pfam" id="PF02882">
    <property type="entry name" value="THF_DHG_CYH_C"/>
    <property type="match status" value="1"/>
</dbReference>
<dbReference type="PRINTS" id="PR00085">
    <property type="entry name" value="THFDHDRGNASE"/>
</dbReference>
<dbReference type="InterPro" id="IPR020867">
    <property type="entry name" value="THF_DH/CycHdrlase_CS"/>
</dbReference>
<proteinExistence type="inferred from homology"/>
<feature type="domain" description="Tetrahydrofolate dehydrogenase/cyclohydrolase NAD(P)-binding" evidence="13">
    <location>
        <begin position="137"/>
        <end position="269"/>
    </location>
</feature>
<evidence type="ECO:0000313" key="15">
    <source>
        <dbReference type="Proteomes" id="UP000676853"/>
    </source>
</evidence>
<keyword evidence="5 11" id="KW-0378">Hydrolase</keyword>
<protein>
    <recommendedName>
        <fullName evidence="11">Bifunctional protein FolD</fullName>
    </recommendedName>
    <domain>
        <recommendedName>
            <fullName evidence="11">Methylenetetrahydrofolate dehydrogenase</fullName>
            <ecNumber evidence="11">1.5.1.5</ecNumber>
        </recommendedName>
    </domain>
    <domain>
        <recommendedName>
            <fullName evidence="11">Methenyltetrahydrofolate cyclohydrolase</fullName>
            <ecNumber evidence="11">3.5.4.9</ecNumber>
        </recommendedName>
    </domain>
</protein>
<dbReference type="RefSeq" id="WP_212554387.1">
    <property type="nucleotide sequence ID" value="NZ_JAGXOE010000043.1"/>
</dbReference>
<evidence type="ECO:0000313" key="14">
    <source>
        <dbReference type="EMBL" id="MBS4102835.1"/>
    </source>
</evidence>
<comment type="function">
    <text evidence="11">Catalyzes the oxidation of 5,10-methylenetetrahydrofolate to 5,10-methenyltetrahydrofolate and then the hydrolysis of 5,10-methenyltetrahydrofolate to 10-formyltetrahydrofolate.</text>
</comment>
<evidence type="ECO:0000256" key="8">
    <source>
        <dbReference type="ARBA" id="ARBA00023102"/>
    </source>
</evidence>
<evidence type="ECO:0000256" key="3">
    <source>
        <dbReference type="ARBA" id="ARBA00022605"/>
    </source>
</evidence>
<evidence type="ECO:0000256" key="4">
    <source>
        <dbReference type="ARBA" id="ARBA00022755"/>
    </source>
</evidence>
<organism evidence="14 15">
    <name type="scientific">Tsukamurella paurometabola</name>
    <name type="common">Corynebacterium paurometabolum</name>
    <dbReference type="NCBI Taxonomy" id="2061"/>
    <lineage>
        <taxon>Bacteria</taxon>
        <taxon>Bacillati</taxon>
        <taxon>Actinomycetota</taxon>
        <taxon>Actinomycetes</taxon>
        <taxon>Mycobacteriales</taxon>
        <taxon>Tsukamurellaceae</taxon>
        <taxon>Tsukamurella</taxon>
    </lineage>
</organism>
<keyword evidence="2 11" id="KW-0554">One-carbon metabolism</keyword>
<keyword evidence="9 11" id="KW-0486">Methionine biosynthesis</keyword>
<keyword evidence="10 11" id="KW-0511">Multifunctional enzyme</keyword>
<evidence type="ECO:0000256" key="10">
    <source>
        <dbReference type="ARBA" id="ARBA00023268"/>
    </source>
</evidence>
<evidence type="ECO:0000256" key="11">
    <source>
        <dbReference type="HAMAP-Rule" id="MF_01576"/>
    </source>
</evidence>
<evidence type="ECO:0000256" key="9">
    <source>
        <dbReference type="ARBA" id="ARBA00023167"/>
    </source>
</evidence>
<dbReference type="PANTHER" id="PTHR48099">
    <property type="entry name" value="C-1-TETRAHYDROFOLATE SYNTHASE, CYTOPLASMIC-RELATED"/>
    <property type="match status" value="1"/>
</dbReference>
<dbReference type="EC" id="1.5.1.5" evidence="11"/>
<reference evidence="14 15" key="1">
    <citation type="submission" date="2021-04" db="EMBL/GenBank/DDBJ databases">
        <title>Whole genome sequence analysis of a thiophenic sulfur metabolizing bacteria.</title>
        <authorList>
            <person name="Akhtar N."/>
            <person name="Akram J."/>
            <person name="Aslam A."/>
        </authorList>
    </citation>
    <scope>NUCLEOTIDE SEQUENCE [LARGE SCALE GENOMIC DNA]</scope>
    <source>
        <strain evidence="14 15">3OW</strain>
    </source>
</reference>
<evidence type="ECO:0000256" key="5">
    <source>
        <dbReference type="ARBA" id="ARBA00022801"/>
    </source>
</evidence>
<dbReference type="InterPro" id="IPR020630">
    <property type="entry name" value="THF_DH/CycHdrlase_cat_dom"/>
</dbReference>
<dbReference type="Pfam" id="PF00763">
    <property type="entry name" value="THF_DHG_CYH"/>
    <property type="match status" value="1"/>
</dbReference>
<sequence>MSSPIVLSGIELAAELNAATAARAAALPFTPTLATVLVGDDPGSTKYVQMKQRRCREHGLGSRHVHLPADTSTAELVAVLIELGADPAVHGILLQHPLPSQIDERAAFDAIPLLKDVDGTSSAAFAAAALGQPGHRSCTPAGIIRLLDHYDVELAGVDVTIVGRSAILGKPLAAMLTARDATVTVCHSRTRDLAAHTRRAEILVAAAGRPGLITAEMVRPGAVVVDAGFTPGDVAPDAAEVASAITPVPGGVGPMTVAMLLSQTVDAAEAV</sequence>
<keyword evidence="8 11" id="KW-0368">Histidine biosynthesis</keyword>
<name>A0ABS5NFN0_TSUPA</name>
<dbReference type="EMBL" id="JAGXOE010000043">
    <property type="protein sequence ID" value="MBS4102835.1"/>
    <property type="molecule type" value="Genomic_DNA"/>
</dbReference>
<accession>A0ABS5NFN0</accession>
<comment type="similarity">
    <text evidence="11">Belongs to the tetrahydrofolate dehydrogenase/cyclohydrolase family.</text>
</comment>
<keyword evidence="3 11" id="KW-0028">Amino-acid biosynthesis</keyword>
<comment type="catalytic activity">
    <reaction evidence="11">
        <text>(6R)-5,10-methylene-5,6,7,8-tetrahydrofolate + NADP(+) = (6R)-5,10-methenyltetrahydrofolate + NADPH</text>
        <dbReference type="Rhea" id="RHEA:22812"/>
        <dbReference type="ChEBI" id="CHEBI:15636"/>
        <dbReference type="ChEBI" id="CHEBI:57455"/>
        <dbReference type="ChEBI" id="CHEBI:57783"/>
        <dbReference type="ChEBI" id="CHEBI:58349"/>
        <dbReference type="EC" id="1.5.1.5"/>
    </reaction>
</comment>
<comment type="subunit">
    <text evidence="11">Homodimer.</text>
</comment>
<keyword evidence="7 11" id="KW-0560">Oxidoreductase</keyword>
<gene>
    <name evidence="11" type="primary">folD</name>
    <name evidence="14" type="ORF">KFZ73_16515</name>
</gene>
<evidence type="ECO:0000256" key="1">
    <source>
        <dbReference type="ARBA" id="ARBA00004777"/>
    </source>
</evidence>
<dbReference type="Gene3D" id="3.40.50.10860">
    <property type="entry name" value="Leucine Dehydrogenase, chain A, domain 1"/>
    <property type="match status" value="1"/>
</dbReference>
<feature type="binding site" evidence="11">
    <location>
        <begin position="163"/>
        <end position="165"/>
    </location>
    <ligand>
        <name>NADP(+)</name>
        <dbReference type="ChEBI" id="CHEBI:58349"/>
    </ligand>
</feature>
<dbReference type="PROSITE" id="PS00767">
    <property type="entry name" value="THF_DHG_CYH_2"/>
    <property type="match status" value="1"/>
</dbReference>
<dbReference type="InterPro" id="IPR000672">
    <property type="entry name" value="THF_DH/CycHdrlase"/>
</dbReference>
<feature type="domain" description="Tetrahydrofolate dehydrogenase/cyclohydrolase catalytic" evidence="12">
    <location>
        <begin position="8"/>
        <end position="118"/>
    </location>
</feature>
<dbReference type="EC" id="3.5.4.9" evidence="11"/>
<comment type="catalytic activity">
    <reaction evidence="11">
        <text>(6R)-5,10-methenyltetrahydrofolate + H2O = (6R)-10-formyltetrahydrofolate + H(+)</text>
        <dbReference type="Rhea" id="RHEA:23700"/>
        <dbReference type="ChEBI" id="CHEBI:15377"/>
        <dbReference type="ChEBI" id="CHEBI:15378"/>
        <dbReference type="ChEBI" id="CHEBI:57455"/>
        <dbReference type="ChEBI" id="CHEBI:195366"/>
        <dbReference type="EC" id="3.5.4.9"/>
    </reaction>
</comment>
<dbReference type="Gene3D" id="3.40.50.720">
    <property type="entry name" value="NAD(P)-binding Rossmann-like Domain"/>
    <property type="match status" value="1"/>
</dbReference>
<dbReference type="SUPFAM" id="SSF53223">
    <property type="entry name" value="Aminoacid dehydrogenase-like, N-terminal domain"/>
    <property type="match status" value="1"/>
</dbReference>
<dbReference type="InterPro" id="IPR036291">
    <property type="entry name" value="NAD(P)-bd_dom_sf"/>
</dbReference>
<comment type="caution">
    <text evidence="14">The sequence shown here is derived from an EMBL/GenBank/DDBJ whole genome shotgun (WGS) entry which is preliminary data.</text>
</comment>
<comment type="pathway">
    <text evidence="1 11">One-carbon metabolism; tetrahydrofolate interconversion.</text>
</comment>
<comment type="caution">
    <text evidence="11">Lacks conserved residue(s) required for the propagation of feature annotation.</text>
</comment>
<dbReference type="Proteomes" id="UP000676853">
    <property type="component" value="Unassembled WGS sequence"/>
</dbReference>
<evidence type="ECO:0000256" key="6">
    <source>
        <dbReference type="ARBA" id="ARBA00022857"/>
    </source>
</evidence>
<keyword evidence="15" id="KW-1185">Reference proteome</keyword>
<keyword evidence="6 11" id="KW-0521">NADP</keyword>
<dbReference type="SUPFAM" id="SSF51735">
    <property type="entry name" value="NAD(P)-binding Rossmann-fold domains"/>
    <property type="match status" value="1"/>
</dbReference>
<evidence type="ECO:0000256" key="2">
    <source>
        <dbReference type="ARBA" id="ARBA00022563"/>
    </source>
</evidence>
<evidence type="ECO:0000259" key="12">
    <source>
        <dbReference type="Pfam" id="PF00763"/>
    </source>
</evidence>
<dbReference type="InterPro" id="IPR020631">
    <property type="entry name" value="THF_DH/CycHdrlase_NAD-bd_dom"/>
</dbReference>
<dbReference type="HAMAP" id="MF_01576">
    <property type="entry name" value="THF_DHG_CYH"/>
    <property type="match status" value="1"/>
</dbReference>